<comment type="caution">
    <text evidence="3">The sequence shown here is derived from an EMBL/GenBank/DDBJ whole genome shotgun (WGS) entry which is preliminary data.</text>
</comment>
<evidence type="ECO:0000313" key="4">
    <source>
        <dbReference type="Proteomes" id="UP000287651"/>
    </source>
</evidence>
<evidence type="ECO:0000313" key="3">
    <source>
        <dbReference type="EMBL" id="RRT39230.1"/>
    </source>
</evidence>
<evidence type="ECO:0000256" key="2">
    <source>
        <dbReference type="SAM" id="SignalP"/>
    </source>
</evidence>
<protein>
    <recommendedName>
        <fullName evidence="5">Secreted protein</fullName>
    </recommendedName>
</protein>
<feature type="chain" id="PRO_5019128342" description="Secreted protein" evidence="2">
    <location>
        <begin position="23"/>
        <end position="150"/>
    </location>
</feature>
<feature type="signal peptide" evidence="2">
    <location>
        <begin position="1"/>
        <end position="22"/>
    </location>
</feature>
<reference evidence="3 4" key="1">
    <citation type="journal article" date="2014" name="Agronomy (Basel)">
        <title>A Draft Genome Sequence for Ensete ventricosum, the Drought-Tolerant Tree Against Hunger.</title>
        <authorList>
            <person name="Harrison J."/>
            <person name="Moore K.A."/>
            <person name="Paszkiewicz K."/>
            <person name="Jones T."/>
            <person name="Grant M."/>
            <person name="Ambacheew D."/>
            <person name="Muzemil S."/>
            <person name="Studholme D.J."/>
        </authorList>
    </citation>
    <scope>NUCLEOTIDE SEQUENCE [LARGE SCALE GENOMIC DNA]</scope>
</reference>
<dbReference type="AlphaFoldDB" id="A0A426XIG9"/>
<name>A0A426XIG9_ENSVE</name>
<gene>
    <name evidence="3" type="ORF">B296_00029069</name>
</gene>
<evidence type="ECO:0008006" key="5">
    <source>
        <dbReference type="Google" id="ProtNLM"/>
    </source>
</evidence>
<proteinExistence type="predicted"/>
<keyword evidence="1" id="KW-1133">Transmembrane helix</keyword>
<keyword evidence="1" id="KW-0812">Transmembrane</keyword>
<organism evidence="3 4">
    <name type="scientific">Ensete ventricosum</name>
    <name type="common">Abyssinian banana</name>
    <name type="synonym">Musa ensete</name>
    <dbReference type="NCBI Taxonomy" id="4639"/>
    <lineage>
        <taxon>Eukaryota</taxon>
        <taxon>Viridiplantae</taxon>
        <taxon>Streptophyta</taxon>
        <taxon>Embryophyta</taxon>
        <taxon>Tracheophyta</taxon>
        <taxon>Spermatophyta</taxon>
        <taxon>Magnoliopsida</taxon>
        <taxon>Liliopsida</taxon>
        <taxon>Zingiberales</taxon>
        <taxon>Musaceae</taxon>
        <taxon>Ensete</taxon>
    </lineage>
</organism>
<dbReference type="EMBL" id="AMZH03020360">
    <property type="protein sequence ID" value="RRT39230.1"/>
    <property type="molecule type" value="Genomic_DNA"/>
</dbReference>
<dbReference type="Proteomes" id="UP000287651">
    <property type="component" value="Unassembled WGS sequence"/>
</dbReference>
<accession>A0A426XIG9</accession>
<evidence type="ECO:0000256" key="1">
    <source>
        <dbReference type="SAM" id="Phobius"/>
    </source>
</evidence>
<feature type="transmembrane region" description="Helical" evidence="1">
    <location>
        <begin position="12"/>
        <end position="30"/>
    </location>
</feature>
<keyword evidence="1" id="KW-0472">Membrane</keyword>
<sequence>MGNQMSVLQSSRLWLFFYVVSAFLFCLEDIGDGEREKKAKLCVQRERCSIKSLIRAEFEVDRMVFFFFLKEEIRNSTANEQESPRDVDMATCRRQVDRHRHRVGSRGGGGWTNLPFRPALLTGAALPRSFKSASIPRFSPQFESATASIR</sequence>
<keyword evidence="2" id="KW-0732">Signal</keyword>